<dbReference type="AlphaFoldDB" id="A0A094Z257"/>
<evidence type="ECO:0000313" key="2">
    <source>
        <dbReference type="Proteomes" id="UP000004291"/>
    </source>
</evidence>
<evidence type="ECO:0000313" key="1">
    <source>
        <dbReference type="EMBL" id="KGB27044.1"/>
    </source>
</evidence>
<keyword evidence="2" id="KW-1185">Reference proteome</keyword>
<comment type="caution">
    <text evidence="1">The sequence shown here is derived from an EMBL/GenBank/DDBJ whole genome shotgun (WGS) entry which is preliminary data.</text>
</comment>
<gene>
    <name evidence="1" type="ORF">HPDFL43_00041690</name>
</gene>
<dbReference type="Proteomes" id="UP000004291">
    <property type="component" value="Chromosome"/>
</dbReference>
<protein>
    <submittedName>
        <fullName evidence="1">Uncharacterized protein</fullName>
    </submittedName>
</protein>
<dbReference type="HOGENOM" id="CLU_2553639_0_0_5"/>
<proteinExistence type="predicted"/>
<organism evidence="1 2">
    <name type="scientific">Hoeflea phototrophica (strain DSM 17068 / NCIMB 14078 / DFL-43)</name>
    <dbReference type="NCBI Taxonomy" id="411684"/>
    <lineage>
        <taxon>Bacteria</taxon>
        <taxon>Pseudomonadati</taxon>
        <taxon>Pseudomonadota</taxon>
        <taxon>Alphaproteobacteria</taxon>
        <taxon>Hyphomicrobiales</taxon>
        <taxon>Rhizobiaceae</taxon>
        <taxon>Hoeflea</taxon>
    </lineage>
</organism>
<accession>A0A094Z257</accession>
<dbReference type="EMBL" id="ABIA03000005">
    <property type="protein sequence ID" value="KGB27044.1"/>
    <property type="molecule type" value="Genomic_DNA"/>
</dbReference>
<reference evidence="1 2" key="2">
    <citation type="submission" date="2012-06" db="EMBL/GenBank/DDBJ databases">
        <authorList>
            <person name="Fiebig A."/>
        </authorList>
    </citation>
    <scope>NUCLEOTIDE SEQUENCE [LARGE SCALE GENOMIC DNA]</scope>
    <source>
        <strain evidence="1 2">DFL-43</strain>
    </source>
</reference>
<dbReference type="STRING" id="411684.HPDFL43_00041690"/>
<reference evidence="1 2" key="1">
    <citation type="submission" date="2007-10" db="EMBL/GenBank/DDBJ databases">
        <authorList>
            <person name="Wagner-Dobler I."/>
            <person name="Ferriera S."/>
            <person name="Johnson J."/>
            <person name="Kravitz S."/>
            <person name="Beeson K."/>
            <person name="Sutton G."/>
            <person name="Rogers Y.-H."/>
            <person name="Friedman R."/>
            <person name="Frazier M."/>
            <person name="Venter J.C."/>
        </authorList>
    </citation>
    <scope>NUCLEOTIDE SEQUENCE [LARGE SCALE GENOMIC DNA]</scope>
    <source>
        <strain evidence="1 2">DFL-43</strain>
    </source>
</reference>
<sequence>MNDAQNYDGITIDAEIDTAFAVGEGSQSWTYPITGHTRESGFGNPLDLRVEVGHKPGGNADVLVGEIDKNLCQVVLRFRREN</sequence>
<name>A0A094Z257_HOEPD</name>